<dbReference type="SUPFAM" id="SSF51197">
    <property type="entry name" value="Clavaminate synthase-like"/>
    <property type="match status" value="1"/>
</dbReference>
<evidence type="ECO:0000256" key="5">
    <source>
        <dbReference type="ARBA" id="ARBA00021745"/>
    </source>
</evidence>
<keyword evidence="11" id="KW-0325">Glycoprotein</keyword>
<dbReference type="InterPro" id="IPR003347">
    <property type="entry name" value="JmjC_dom"/>
</dbReference>
<comment type="catalytic activity">
    <reaction evidence="15">
        <text>L-threonyl-[protein] + GDP-beta-L-fucose = 3-O-(alpha-L-fucosyl)-L-threonyl-[protein] + GDP + H(+)</text>
        <dbReference type="Rhea" id="RHEA:70491"/>
        <dbReference type="Rhea" id="RHEA-COMP:11060"/>
        <dbReference type="Rhea" id="RHEA-COMP:17915"/>
        <dbReference type="ChEBI" id="CHEBI:15378"/>
        <dbReference type="ChEBI" id="CHEBI:30013"/>
        <dbReference type="ChEBI" id="CHEBI:57273"/>
        <dbReference type="ChEBI" id="CHEBI:58189"/>
        <dbReference type="ChEBI" id="CHEBI:189631"/>
        <dbReference type="EC" id="2.4.1.221"/>
    </reaction>
    <physiologicalReaction direction="left-to-right" evidence="15">
        <dbReference type="Rhea" id="RHEA:70492"/>
    </physiologicalReaction>
</comment>
<dbReference type="Pfam" id="PF10250">
    <property type="entry name" value="O-FucT"/>
    <property type="match status" value="1"/>
</dbReference>
<keyword evidence="9" id="KW-0914">Notch signaling pathway</keyword>
<dbReference type="UniPathway" id="UPA00378"/>
<dbReference type="GO" id="GO:0046922">
    <property type="term" value="F:peptide-O-fucosyltransferase activity"/>
    <property type="evidence" value="ECO:0007669"/>
    <property type="project" value="UniProtKB-EC"/>
</dbReference>
<evidence type="ECO:0000256" key="3">
    <source>
        <dbReference type="ARBA" id="ARBA00010626"/>
    </source>
</evidence>
<evidence type="ECO:0000313" key="18">
    <source>
        <dbReference type="Proteomes" id="UP000675881"/>
    </source>
</evidence>
<keyword evidence="13" id="KW-0119">Carbohydrate metabolism</keyword>
<dbReference type="Gene3D" id="3.40.50.11340">
    <property type="match status" value="1"/>
</dbReference>
<dbReference type="SMART" id="SM00558">
    <property type="entry name" value="JmjC"/>
    <property type="match status" value="1"/>
</dbReference>
<dbReference type="Gene3D" id="2.60.120.10">
    <property type="entry name" value="Jelly Rolls"/>
    <property type="match status" value="1"/>
</dbReference>
<dbReference type="AlphaFoldDB" id="A0A7R8CQ14"/>
<evidence type="ECO:0000256" key="15">
    <source>
        <dbReference type="ARBA" id="ARBA00047273"/>
    </source>
</evidence>
<evidence type="ECO:0000256" key="8">
    <source>
        <dbReference type="ARBA" id="ARBA00022824"/>
    </source>
</evidence>
<dbReference type="PANTHER" id="PTHR21420:SF10">
    <property type="entry name" value="GDP-FUCOSE PROTEIN O-FUCOSYLTRANSFERASE 1"/>
    <property type="match status" value="1"/>
</dbReference>
<comment type="pathway">
    <text evidence="2">Protein modification; protein glycosylation.</text>
</comment>
<dbReference type="InterPro" id="IPR014710">
    <property type="entry name" value="RmlC-like_jellyroll"/>
</dbReference>
<dbReference type="PANTHER" id="PTHR21420">
    <property type="entry name" value="GDP-FUCOSE PROTEIN O-FUCOSYLTRANSFERASE 1"/>
    <property type="match status" value="1"/>
</dbReference>
<comment type="catalytic activity">
    <reaction evidence="16">
        <text>L-seryl-[protein] + GDP-beta-L-fucose = 3-O-(alpha-L-fucosyl)-L-seryl-[protein] + GDP + H(+)</text>
        <dbReference type="Rhea" id="RHEA:63644"/>
        <dbReference type="Rhea" id="RHEA-COMP:9863"/>
        <dbReference type="Rhea" id="RHEA-COMP:17914"/>
        <dbReference type="ChEBI" id="CHEBI:15378"/>
        <dbReference type="ChEBI" id="CHEBI:29999"/>
        <dbReference type="ChEBI" id="CHEBI:57273"/>
        <dbReference type="ChEBI" id="CHEBI:58189"/>
        <dbReference type="ChEBI" id="CHEBI:189632"/>
        <dbReference type="EC" id="2.4.1.221"/>
    </reaction>
    <physiologicalReaction direction="left-to-right" evidence="16">
        <dbReference type="Rhea" id="RHEA:63645"/>
    </physiologicalReaction>
</comment>
<evidence type="ECO:0000256" key="7">
    <source>
        <dbReference type="ARBA" id="ARBA00022679"/>
    </source>
</evidence>
<evidence type="ECO:0000256" key="6">
    <source>
        <dbReference type="ARBA" id="ARBA00022676"/>
    </source>
</evidence>
<dbReference type="EMBL" id="HG994582">
    <property type="protein sequence ID" value="CAF2891108.1"/>
    <property type="molecule type" value="Genomic_DNA"/>
</dbReference>
<name>A0A7R8CQ14_LEPSM</name>
<evidence type="ECO:0000256" key="11">
    <source>
        <dbReference type="ARBA" id="ARBA00023180"/>
    </source>
</evidence>
<dbReference type="EC" id="2.4.1.221" evidence="4"/>
<dbReference type="CDD" id="cd11302">
    <property type="entry name" value="O-FucT-1"/>
    <property type="match status" value="1"/>
</dbReference>
<keyword evidence="10" id="KW-1015">Disulfide bond</keyword>
<dbReference type="PROSITE" id="PS51184">
    <property type="entry name" value="JMJC"/>
    <property type="match status" value="1"/>
</dbReference>
<evidence type="ECO:0000256" key="1">
    <source>
        <dbReference type="ARBA" id="ARBA00004240"/>
    </source>
</evidence>
<dbReference type="GO" id="GO:0005783">
    <property type="term" value="C:endoplasmic reticulum"/>
    <property type="evidence" value="ECO:0007669"/>
    <property type="project" value="UniProtKB-SubCell"/>
</dbReference>
<dbReference type="GO" id="GO:0007219">
    <property type="term" value="P:Notch signaling pathway"/>
    <property type="evidence" value="ECO:0007669"/>
    <property type="project" value="UniProtKB-KW"/>
</dbReference>
<reference evidence="17" key="1">
    <citation type="submission" date="2021-02" db="EMBL/GenBank/DDBJ databases">
        <authorList>
            <person name="Bekaert M."/>
        </authorList>
    </citation>
    <scope>NUCLEOTIDE SEQUENCE</scope>
    <source>
        <strain evidence="17">IoA-00</strain>
    </source>
</reference>
<evidence type="ECO:0000256" key="10">
    <source>
        <dbReference type="ARBA" id="ARBA00023157"/>
    </source>
</evidence>
<sequence>MILATRFFLLPILGFFPSTALEVDPKGYLVFCPCMGRFGNQVDHFLGSLAFAKGLNRTLILPHFVEYPFYRQKSIQIPFSTYFEVSEVSKFTSVIPMGVFMHELASTVWPPSERISFCHSERNGLPSVSNSINENEKCNAKSGNPFGPFWDKFGIDFVGSELYGKHGLYYDAHNEDELRKWNKIYSPDKWPVLAFTGAPASFPIQFQNVGIQKYFKWSRVISLKADEWIEENLPNAPFIGIHLRNGVDWKRACELVSKSSNLFSSPQCLGYHAEHGHLTKDICLPPINVIVKKLKRLLRNVYARSIFVASDNDHSLDELRKAFQFRSDLSIHKLEEHNPHLDLVILGKSKHFVGNCVSSFSAFVKRERDALAKMELSNKESVYSKIQESFQALSRDMRDFCIQEFVPERFSTPKATDFYRDWVGKNDSYIVDKMGDECITVTATPNGYADAIVGDRFVQPVEMNMKYSEFIETLQNPCPERVLYVQKQNSNLNSEFSKIFEDISELSWASEAFNKDFDAVNFWIGDSRAVTSCHKDPYENIYCVVRGYKDIILNPPTDLPWIPYKNCKSAKYKETDTGFEIVDDSDDFVSWIDIDPLQPNLKKYPDYVRTTQLKLRLHAGDVLYLPSLWFHHLRQSHGCIAVNFWYDMEFDQKYSYYNLLNEFVKLRNELL</sequence>
<dbReference type="InterPro" id="IPR039922">
    <property type="entry name" value="POFUT1"/>
</dbReference>
<comment type="subcellular location">
    <subcellularLocation>
        <location evidence="1">Endoplasmic reticulum</location>
    </subcellularLocation>
</comment>
<keyword evidence="8" id="KW-0256">Endoplasmic reticulum</keyword>
<organism evidence="17 18">
    <name type="scientific">Lepeophtheirus salmonis</name>
    <name type="common">Salmon louse</name>
    <name type="synonym">Caligus salmonis</name>
    <dbReference type="NCBI Taxonomy" id="72036"/>
    <lineage>
        <taxon>Eukaryota</taxon>
        <taxon>Metazoa</taxon>
        <taxon>Ecdysozoa</taxon>
        <taxon>Arthropoda</taxon>
        <taxon>Crustacea</taxon>
        <taxon>Multicrustacea</taxon>
        <taxon>Hexanauplia</taxon>
        <taxon>Copepoda</taxon>
        <taxon>Siphonostomatoida</taxon>
        <taxon>Caligidae</taxon>
        <taxon>Lepeophtheirus</taxon>
    </lineage>
</organism>
<dbReference type="Proteomes" id="UP000675881">
    <property type="component" value="Chromosome 3"/>
</dbReference>
<evidence type="ECO:0000256" key="4">
    <source>
        <dbReference type="ARBA" id="ARBA00012196"/>
    </source>
</evidence>
<gene>
    <name evidence="17" type="ORF">LSAA_7765</name>
</gene>
<dbReference type="InterPro" id="IPR019378">
    <property type="entry name" value="GDP-Fuc_O-FucTrfase"/>
</dbReference>
<dbReference type="OrthoDB" id="10050276at2759"/>
<protein>
    <recommendedName>
        <fullName evidence="5">GDP-fucose protein O-fucosyltransferase 1</fullName>
        <ecNumber evidence="4">2.4.1.221</ecNumber>
    </recommendedName>
    <alternativeName>
        <fullName evidence="14">Peptide-O-fucosyltransferase 1</fullName>
    </alternativeName>
</protein>
<evidence type="ECO:0000256" key="2">
    <source>
        <dbReference type="ARBA" id="ARBA00004922"/>
    </source>
</evidence>
<evidence type="ECO:0000256" key="9">
    <source>
        <dbReference type="ARBA" id="ARBA00022976"/>
    </source>
</evidence>
<evidence type="ECO:0000256" key="16">
    <source>
        <dbReference type="ARBA" id="ARBA00048647"/>
    </source>
</evidence>
<evidence type="ECO:0000256" key="13">
    <source>
        <dbReference type="ARBA" id="ARBA00023277"/>
    </source>
</evidence>
<evidence type="ECO:0000313" key="17">
    <source>
        <dbReference type="EMBL" id="CAF2891108.1"/>
    </source>
</evidence>
<dbReference type="InterPro" id="IPR041667">
    <property type="entry name" value="Cupin_8"/>
</dbReference>
<keyword evidence="7 17" id="KW-0808">Transferase</keyword>
<comment type="similarity">
    <text evidence="3">Belongs to the glycosyltransferase 65 family.</text>
</comment>
<keyword evidence="12" id="KW-0294">Fucose metabolism</keyword>
<keyword evidence="6 17" id="KW-0328">Glycosyltransferase</keyword>
<keyword evidence="18" id="KW-1185">Reference proteome</keyword>
<proteinExistence type="inferred from homology"/>
<accession>A0A7R8CQ14</accession>
<dbReference type="Pfam" id="PF13621">
    <property type="entry name" value="Cupin_8"/>
    <property type="match status" value="1"/>
</dbReference>
<dbReference type="Gene3D" id="3.40.50.11350">
    <property type="match status" value="1"/>
</dbReference>
<dbReference type="GO" id="GO:0006004">
    <property type="term" value="P:fucose metabolic process"/>
    <property type="evidence" value="ECO:0007669"/>
    <property type="project" value="UniProtKB-KW"/>
</dbReference>
<evidence type="ECO:0000256" key="14">
    <source>
        <dbReference type="ARBA" id="ARBA00033080"/>
    </source>
</evidence>
<evidence type="ECO:0000256" key="12">
    <source>
        <dbReference type="ARBA" id="ARBA00023253"/>
    </source>
</evidence>